<evidence type="ECO:0000313" key="11">
    <source>
        <dbReference type="Proteomes" id="UP000825935"/>
    </source>
</evidence>
<keyword evidence="4 7" id="KW-0547">Nucleotide-binding</keyword>
<keyword evidence="3 7" id="KW-0808">Transferase</keyword>
<dbReference type="GO" id="GO:0000103">
    <property type="term" value="P:sulfate assimilation"/>
    <property type="evidence" value="ECO:0007669"/>
    <property type="project" value="InterPro"/>
</dbReference>
<comment type="catalytic activity">
    <reaction evidence="7">
        <text>adenosine 5'-phosphosulfate + ATP = 3'-phosphoadenylyl sulfate + ADP + H(+)</text>
        <dbReference type="Rhea" id="RHEA:24152"/>
        <dbReference type="ChEBI" id="CHEBI:15378"/>
        <dbReference type="ChEBI" id="CHEBI:30616"/>
        <dbReference type="ChEBI" id="CHEBI:58243"/>
        <dbReference type="ChEBI" id="CHEBI:58339"/>
        <dbReference type="ChEBI" id="CHEBI:456216"/>
        <dbReference type="EC" id="2.7.1.25"/>
    </reaction>
</comment>
<keyword evidence="2" id="KW-0150">Chloroplast</keyword>
<comment type="pathway">
    <text evidence="7">Sulfur metabolism; hydrogen sulfide biosynthesis; sulfite from sulfate: step 2/3.</text>
</comment>
<comment type="caution">
    <text evidence="10">The sequence shown here is derived from an EMBL/GenBank/DDBJ whole genome shotgun (WGS) entry which is preliminary data.</text>
</comment>
<evidence type="ECO:0000256" key="3">
    <source>
        <dbReference type="ARBA" id="ARBA00022679"/>
    </source>
</evidence>
<keyword evidence="6 7" id="KW-0067">ATP-binding</keyword>
<organism evidence="10 11">
    <name type="scientific">Ceratopteris richardii</name>
    <name type="common">Triangle waterfern</name>
    <dbReference type="NCBI Taxonomy" id="49495"/>
    <lineage>
        <taxon>Eukaryota</taxon>
        <taxon>Viridiplantae</taxon>
        <taxon>Streptophyta</taxon>
        <taxon>Embryophyta</taxon>
        <taxon>Tracheophyta</taxon>
        <taxon>Polypodiopsida</taxon>
        <taxon>Polypodiidae</taxon>
        <taxon>Polypodiales</taxon>
        <taxon>Pteridineae</taxon>
        <taxon>Pteridaceae</taxon>
        <taxon>Parkerioideae</taxon>
        <taxon>Ceratopteris</taxon>
    </lineage>
</organism>
<evidence type="ECO:0000259" key="9">
    <source>
        <dbReference type="Pfam" id="PF01583"/>
    </source>
</evidence>
<reference evidence="10" key="1">
    <citation type="submission" date="2021-08" db="EMBL/GenBank/DDBJ databases">
        <title>WGS assembly of Ceratopteris richardii.</title>
        <authorList>
            <person name="Marchant D.B."/>
            <person name="Chen G."/>
            <person name="Jenkins J."/>
            <person name="Shu S."/>
            <person name="Leebens-Mack J."/>
            <person name="Grimwood J."/>
            <person name="Schmutz J."/>
            <person name="Soltis P."/>
            <person name="Soltis D."/>
            <person name="Chen Z.-H."/>
        </authorList>
    </citation>
    <scope>NUCLEOTIDE SEQUENCE</scope>
    <source>
        <strain evidence="10">Whitten #5841</strain>
        <tissue evidence="10">Leaf</tissue>
    </source>
</reference>
<protein>
    <recommendedName>
        <fullName evidence="1 7">Adenylyl-sulfate kinase</fullName>
        <ecNumber evidence="1 7">2.7.1.25</ecNumber>
    </recommendedName>
</protein>
<evidence type="ECO:0000256" key="6">
    <source>
        <dbReference type="ARBA" id="ARBA00022840"/>
    </source>
</evidence>
<evidence type="ECO:0000256" key="5">
    <source>
        <dbReference type="ARBA" id="ARBA00022777"/>
    </source>
</evidence>
<dbReference type="PANTHER" id="PTHR11055:SF1">
    <property type="entry name" value="PAPS SYNTHETASE, ISOFORM D"/>
    <property type="match status" value="1"/>
</dbReference>
<dbReference type="GO" id="GO:0004020">
    <property type="term" value="F:adenylylsulfate kinase activity"/>
    <property type="evidence" value="ECO:0007669"/>
    <property type="project" value="UniProtKB-EC"/>
</dbReference>
<comment type="similarity">
    <text evidence="7">Belongs to the APS kinase family.</text>
</comment>
<accession>A0A8T2SVI6</accession>
<name>A0A8T2SVI6_CERRI</name>
<evidence type="ECO:0000256" key="7">
    <source>
        <dbReference type="RuleBase" id="RU004347"/>
    </source>
</evidence>
<dbReference type="InterPro" id="IPR059117">
    <property type="entry name" value="APS_kinase_dom"/>
</dbReference>
<dbReference type="InterPro" id="IPR002891">
    <property type="entry name" value="APS"/>
</dbReference>
<sequence length="303" mass="33632">MICSISSRCSLQSPSIPWPWRASGNKCPGSRLYSNRRSLTASISACRVIPTLKDLSKLDFGKNLCGRSWVTISSAKAESMSSKENGANSVTERSEEMDSHTVEEQDKTSNACSKGNVTTSRPGFQCDSVTTVGKSTNIVWHECMVKKEDKQKLLGQRGCVVWITGLSGSGKSTLAYTLDHALLKRGNLSYVIDGDNLRHGLNKNLGFSPEDRTENIRRFGEVARLFTDAGVICIASVISPYRKDRDACRQLVGPGEFIEVYMNFPVSLCEERDPKGLYRLARAGKIKVSFQVLLVWMIHMRHL</sequence>
<gene>
    <name evidence="10" type="ORF">KP509_17G029400</name>
</gene>
<comment type="function">
    <text evidence="7">Catalyzes the synthesis of activated sulfate.</text>
</comment>
<dbReference type="InterPro" id="IPR027417">
    <property type="entry name" value="P-loop_NTPase"/>
</dbReference>
<dbReference type="Proteomes" id="UP000825935">
    <property type="component" value="Chromosome 17"/>
</dbReference>
<dbReference type="NCBIfam" id="TIGR00455">
    <property type="entry name" value="apsK"/>
    <property type="match status" value="1"/>
</dbReference>
<dbReference type="OrthoDB" id="506431at2759"/>
<evidence type="ECO:0000256" key="4">
    <source>
        <dbReference type="ARBA" id="ARBA00022741"/>
    </source>
</evidence>
<keyword evidence="11" id="KW-1185">Reference proteome</keyword>
<dbReference type="CDD" id="cd02027">
    <property type="entry name" value="APSK"/>
    <property type="match status" value="1"/>
</dbReference>
<dbReference type="EMBL" id="CM035422">
    <property type="protein sequence ID" value="KAH7372924.1"/>
    <property type="molecule type" value="Genomic_DNA"/>
</dbReference>
<proteinExistence type="inferred from homology"/>
<feature type="domain" description="APS kinase" evidence="9">
    <location>
        <begin position="157"/>
        <end position="287"/>
    </location>
</feature>
<evidence type="ECO:0000313" key="10">
    <source>
        <dbReference type="EMBL" id="KAH7372924.1"/>
    </source>
</evidence>
<evidence type="ECO:0000256" key="1">
    <source>
        <dbReference type="ARBA" id="ARBA00012121"/>
    </source>
</evidence>
<dbReference type="Pfam" id="PF01583">
    <property type="entry name" value="APS_kinase"/>
    <property type="match status" value="1"/>
</dbReference>
<dbReference type="SUPFAM" id="SSF52540">
    <property type="entry name" value="P-loop containing nucleoside triphosphate hydrolases"/>
    <property type="match status" value="1"/>
</dbReference>
<dbReference type="PANTHER" id="PTHR11055">
    <property type="entry name" value="BIFUNCTIONAL 3'-PHOSPHOADENOSINE 5'-PHOSPHOSULFATE SYNTHASE"/>
    <property type="match status" value="1"/>
</dbReference>
<feature type="compositionally biased region" description="Basic and acidic residues" evidence="8">
    <location>
        <begin position="92"/>
        <end position="107"/>
    </location>
</feature>
<dbReference type="GO" id="GO:0005524">
    <property type="term" value="F:ATP binding"/>
    <property type="evidence" value="ECO:0007669"/>
    <property type="project" value="UniProtKB-KW"/>
</dbReference>
<dbReference type="Gene3D" id="3.40.50.300">
    <property type="entry name" value="P-loop containing nucleotide triphosphate hydrolases"/>
    <property type="match status" value="1"/>
</dbReference>
<feature type="compositionally biased region" description="Polar residues" evidence="8">
    <location>
        <begin position="108"/>
        <end position="118"/>
    </location>
</feature>
<feature type="region of interest" description="Disordered" evidence="8">
    <location>
        <begin position="80"/>
        <end position="118"/>
    </location>
</feature>
<evidence type="ECO:0000256" key="8">
    <source>
        <dbReference type="SAM" id="MobiDB-lite"/>
    </source>
</evidence>
<dbReference type="NCBIfam" id="NF003013">
    <property type="entry name" value="PRK03846.1"/>
    <property type="match status" value="1"/>
</dbReference>
<evidence type="ECO:0000256" key="2">
    <source>
        <dbReference type="ARBA" id="ARBA00022528"/>
    </source>
</evidence>
<keyword evidence="5 7" id="KW-0418">Kinase</keyword>
<keyword evidence="2" id="KW-0934">Plastid</keyword>
<dbReference type="EC" id="2.7.1.25" evidence="1 7"/>
<dbReference type="AlphaFoldDB" id="A0A8T2SVI6"/>